<keyword evidence="3 9" id="KW-0547">Nucleotide-binding</keyword>
<keyword evidence="8 9" id="KW-0961">Cell wall biogenesis/degradation</keyword>
<keyword evidence="9" id="KW-0460">Magnesium</keyword>
<sequence>MHVHILGICGTLMGSIALLAKQLGHQVSGCDENIYPPMSDQLQQAGIQIKNGFSKANIPVDVDLVMIGNANLPRGNPAVEYVLDAGLPYTSGAEWLGKYLLPDRWVIAVAGTHGKTTTTSMVAWILEYVGLSPGFLVGGVPINFGESARLGDSPFFVIEADEYDTSYFDRRSKFLHYRPRTAILNNLEFDHADIFPNLDAIQNQFHLLLRTIPSTGLVIHPAQDDNLKEVFERGCWTPCISFGEDTQGPADITGHLLSNDASRFQVSLDGKLQGIVDWTMTGKHNMANALAAIGAARHIGVTPAIACEALNQFKGVKRRMELIYSSAELNVIEDFAHHPTAIASTLEGLRNKVGQEKILAIIEPGSHTMRNGTHEDTLKAAVSNAEQVIWYRPATARWDMADKLAGPGVLITDSIEDIIEQALTVIQMPGTWHILIMSNSSFGGLYPKLLARLPDTVTP</sequence>
<feature type="domain" description="Mur ligase C-terminal" evidence="11">
    <location>
        <begin position="318"/>
        <end position="431"/>
    </location>
</feature>
<evidence type="ECO:0000256" key="4">
    <source>
        <dbReference type="ARBA" id="ARBA00022840"/>
    </source>
</evidence>
<dbReference type="InterPro" id="IPR013221">
    <property type="entry name" value="Mur_ligase_cen"/>
</dbReference>
<feature type="binding site" evidence="9">
    <location>
        <begin position="111"/>
        <end position="117"/>
    </location>
    <ligand>
        <name>ATP</name>
        <dbReference type="ChEBI" id="CHEBI:30616"/>
    </ligand>
</feature>
<accession>A0A972VXQ6</accession>
<dbReference type="Pfam" id="PF08245">
    <property type="entry name" value="Mur_ligase_M"/>
    <property type="match status" value="1"/>
</dbReference>
<evidence type="ECO:0000256" key="1">
    <source>
        <dbReference type="ARBA" id="ARBA00022598"/>
    </source>
</evidence>
<comment type="cofactor">
    <cofactor evidence="9">
        <name>Mg(2+)</name>
        <dbReference type="ChEBI" id="CHEBI:18420"/>
    </cofactor>
</comment>
<dbReference type="Gene3D" id="3.90.190.20">
    <property type="entry name" value="Mur ligase, C-terminal domain"/>
    <property type="match status" value="1"/>
</dbReference>
<name>A0A972VXQ6_9GAMM</name>
<dbReference type="GO" id="GO:0071555">
    <property type="term" value="P:cell wall organization"/>
    <property type="evidence" value="ECO:0007669"/>
    <property type="project" value="UniProtKB-KW"/>
</dbReference>
<evidence type="ECO:0000259" key="11">
    <source>
        <dbReference type="Pfam" id="PF02875"/>
    </source>
</evidence>
<evidence type="ECO:0000256" key="7">
    <source>
        <dbReference type="ARBA" id="ARBA00023306"/>
    </source>
</evidence>
<dbReference type="InterPro" id="IPR036615">
    <property type="entry name" value="Mur_ligase_C_dom_sf"/>
</dbReference>
<dbReference type="HAMAP" id="MF_02020">
    <property type="entry name" value="Mpl"/>
    <property type="match status" value="1"/>
</dbReference>
<dbReference type="GO" id="GO:0009252">
    <property type="term" value="P:peptidoglycan biosynthetic process"/>
    <property type="evidence" value="ECO:0007669"/>
    <property type="project" value="UniProtKB-UniRule"/>
</dbReference>
<evidence type="ECO:0000256" key="2">
    <source>
        <dbReference type="ARBA" id="ARBA00022618"/>
    </source>
</evidence>
<dbReference type="GO" id="GO:0005524">
    <property type="term" value="F:ATP binding"/>
    <property type="evidence" value="ECO:0007669"/>
    <property type="project" value="UniProtKB-UniRule"/>
</dbReference>
<dbReference type="Pfam" id="PF02875">
    <property type="entry name" value="Mur_ligase_C"/>
    <property type="match status" value="1"/>
</dbReference>
<dbReference type="NCBIfam" id="TIGR01081">
    <property type="entry name" value="mpl"/>
    <property type="match status" value="1"/>
</dbReference>
<comment type="function">
    <text evidence="9">Reutilizes the intact tripeptide L-alanyl-gamma-D-glutamyl-meso-diaminopimelate by linking it to UDP-N-acetylmuramate.</text>
</comment>
<dbReference type="SUPFAM" id="SSF53623">
    <property type="entry name" value="MurD-like peptide ligases, catalytic domain"/>
    <property type="match status" value="1"/>
</dbReference>
<dbReference type="InterPro" id="IPR000713">
    <property type="entry name" value="Mur_ligase_N"/>
</dbReference>
<evidence type="ECO:0000259" key="10">
    <source>
        <dbReference type="Pfam" id="PF01225"/>
    </source>
</evidence>
<comment type="pathway">
    <text evidence="9">Cell wall biogenesis; peptidoglycan recycling.</text>
</comment>
<dbReference type="InterPro" id="IPR036565">
    <property type="entry name" value="Mur-like_cat_sf"/>
</dbReference>
<keyword evidence="6 9" id="KW-0573">Peptidoglycan synthesis</keyword>
<dbReference type="PANTHER" id="PTHR43445">
    <property type="entry name" value="UDP-N-ACETYLMURAMATE--L-ALANINE LIGASE-RELATED"/>
    <property type="match status" value="1"/>
</dbReference>
<gene>
    <name evidence="9 13" type="primary">mpl</name>
    <name evidence="13" type="ORF">HQ497_12710</name>
</gene>
<proteinExistence type="inferred from homology"/>
<keyword evidence="1 9" id="KW-0436">Ligase</keyword>
<dbReference type="GO" id="GO:0051301">
    <property type="term" value="P:cell division"/>
    <property type="evidence" value="ECO:0007669"/>
    <property type="project" value="UniProtKB-KW"/>
</dbReference>
<evidence type="ECO:0000313" key="14">
    <source>
        <dbReference type="Proteomes" id="UP000754644"/>
    </source>
</evidence>
<dbReference type="Gene3D" id="3.40.1190.10">
    <property type="entry name" value="Mur-like, catalytic domain"/>
    <property type="match status" value="1"/>
</dbReference>
<reference evidence="13" key="1">
    <citation type="submission" date="2020-05" db="EMBL/GenBank/DDBJ databases">
        <title>Sulfur intermediates as new biogeochemical hubs in an aquatic model microbial ecosystem.</title>
        <authorList>
            <person name="Vigneron A."/>
        </authorList>
    </citation>
    <scope>NUCLEOTIDE SEQUENCE</scope>
    <source>
        <strain evidence="13">Bin.250</strain>
    </source>
</reference>
<dbReference type="PANTHER" id="PTHR43445:SF5">
    <property type="entry name" value="UDP-N-ACETYLMURAMATE--L-ALANYL-GAMMA-D-GLUTAMYL-MESO-2,6-DIAMINOHEPTANDIOATE LIGASE"/>
    <property type="match status" value="1"/>
</dbReference>
<evidence type="ECO:0000313" key="13">
    <source>
        <dbReference type="EMBL" id="NQV66215.1"/>
    </source>
</evidence>
<dbReference type="InterPro" id="IPR050061">
    <property type="entry name" value="MurCDEF_pg_biosynth"/>
</dbReference>
<evidence type="ECO:0000259" key="12">
    <source>
        <dbReference type="Pfam" id="PF08245"/>
    </source>
</evidence>
<feature type="domain" description="Mur ligase central" evidence="12">
    <location>
        <begin position="109"/>
        <end position="296"/>
    </location>
</feature>
<evidence type="ECO:0000256" key="8">
    <source>
        <dbReference type="ARBA" id="ARBA00023316"/>
    </source>
</evidence>
<dbReference type="Proteomes" id="UP000754644">
    <property type="component" value="Unassembled WGS sequence"/>
</dbReference>
<protein>
    <recommendedName>
        <fullName evidence="9">UDP-N-acetylmuramate--L-alanyl-gamma-D-glutamyl-meso-2,6-diaminoheptandioate ligase</fullName>
        <ecNumber evidence="9">6.3.2.45</ecNumber>
    </recommendedName>
    <alternativeName>
        <fullName evidence="9">Murein peptide ligase</fullName>
    </alternativeName>
    <alternativeName>
        <fullName evidence="9">UDP-N-acetylmuramate:L-alanyl-gamma-D-glutamyl-meso-diaminopimelate ligase</fullName>
    </alternativeName>
</protein>
<dbReference type="Gene3D" id="3.40.50.720">
    <property type="entry name" value="NAD(P)-binding Rossmann-like Domain"/>
    <property type="match status" value="1"/>
</dbReference>
<comment type="catalytic activity">
    <reaction evidence="9">
        <text>UDP-N-acetyl-alpha-D-muramate + L-alanyl-gamma-D-glutamyl-meso-2,6-diaminopimelate + ATP = UDP-N-acetyl-alpha-D-muramoyl-L-alanyl-gamma-D-glutamyl-meso-2,6-diaminopimelate + ADP + phosphate + H(+)</text>
        <dbReference type="Rhea" id="RHEA:29563"/>
        <dbReference type="ChEBI" id="CHEBI:15378"/>
        <dbReference type="ChEBI" id="CHEBI:30616"/>
        <dbReference type="ChEBI" id="CHEBI:43474"/>
        <dbReference type="ChEBI" id="CHEBI:61401"/>
        <dbReference type="ChEBI" id="CHEBI:70757"/>
        <dbReference type="ChEBI" id="CHEBI:83905"/>
        <dbReference type="ChEBI" id="CHEBI:456216"/>
        <dbReference type="EC" id="6.3.2.45"/>
    </reaction>
</comment>
<dbReference type="AlphaFoldDB" id="A0A972VXQ6"/>
<dbReference type="SUPFAM" id="SSF53244">
    <property type="entry name" value="MurD-like peptide ligases, peptide-binding domain"/>
    <property type="match status" value="1"/>
</dbReference>
<evidence type="ECO:0000256" key="6">
    <source>
        <dbReference type="ARBA" id="ARBA00022984"/>
    </source>
</evidence>
<evidence type="ECO:0000256" key="9">
    <source>
        <dbReference type="HAMAP-Rule" id="MF_02020"/>
    </source>
</evidence>
<dbReference type="GO" id="GO:0106418">
    <property type="term" value="F:UDP-N-acetylmuramate-L-alanyl-gamma-D-glutamyl-meso-2,6-diaminoheptanedioate ligase activity"/>
    <property type="evidence" value="ECO:0007669"/>
    <property type="project" value="UniProtKB-EC"/>
</dbReference>
<keyword evidence="2 9" id="KW-0132">Cell division</keyword>
<dbReference type="SUPFAM" id="SSF51984">
    <property type="entry name" value="MurCD N-terminal domain"/>
    <property type="match status" value="1"/>
</dbReference>
<organism evidence="13 14">
    <name type="scientific">SAR86 cluster bacterium</name>
    <dbReference type="NCBI Taxonomy" id="2030880"/>
    <lineage>
        <taxon>Bacteria</taxon>
        <taxon>Pseudomonadati</taxon>
        <taxon>Pseudomonadota</taxon>
        <taxon>Gammaproteobacteria</taxon>
        <taxon>SAR86 cluster</taxon>
    </lineage>
</organism>
<dbReference type="GO" id="GO:0009254">
    <property type="term" value="P:peptidoglycan turnover"/>
    <property type="evidence" value="ECO:0007669"/>
    <property type="project" value="UniProtKB-UniRule"/>
</dbReference>
<evidence type="ECO:0000256" key="3">
    <source>
        <dbReference type="ARBA" id="ARBA00022741"/>
    </source>
</evidence>
<dbReference type="GO" id="GO:0008360">
    <property type="term" value="P:regulation of cell shape"/>
    <property type="evidence" value="ECO:0007669"/>
    <property type="project" value="UniProtKB-KW"/>
</dbReference>
<feature type="domain" description="Mur ligase N-terminal catalytic" evidence="10">
    <location>
        <begin position="2"/>
        <end position="99"/>
    </location>
</feature>
<keyword evidence="7 9" id="KW-0131">Cell cycle</keyword>
<evidence type="ECO:0000256" key="5">
    <source>
        <dbReference type="ARBA" id="ARBA00022960"/>
    </source>
</evidence>
<comment type="similarity">
    <text evidence="9">Belongs to the MurCDEF family. Mpl subfamily.</text>
</comment>
<keyword evidence="5 9" id="KW-0133">Cell shape</keyword>
<dbReference type="Pfam" id="PF01225">
    <property type="entry name" value="Mur_ligase"/>
    <property type="match status" value="1"/>
</dbReference>
<dbReference type="EC" id="6.3.2.45" evidence="9"/>
<dbReference type="InterPro" id="IPR005757">
    <property type="entry name" value="Mpl"/>
</dbReference>
<keyword evidence="4 9" id="KW-0067">ATP-binding</keyword>
<dbReference type="EMBL" id="JABMOJ010000479">
    <property type="protein sequence ID" value="NQV66215.1"/>
    <property type="molecule type" value="Genomic_DNA"/>
</dbReference>
<comment type="caution">
    <text evidence="13">The sequence shown here is derived from an EMBL/GenBank/DDBJ whole genome shotgun (WGS) entry which is preliminary data.</text>
</comment>
<dbReference type="InterPro" id="IPR004101">
    <property type="entry name" value="Mur_ligase_C"/>
</dbReference>